<evidence type="ECO:0000256" key="6">
    <source>
        <dbReference type="HAMAP-Rule" id="MF_00227"/>
    </source>
</evidence>
<dbReference type="InterPro" id="IPR014721">
    <property type="entry name" value="Ribsml_uS5_D2-typ_fold_subgr"/>
</dbReference>
<dbReference type="PANTHER" id="PTHR33992:SF1">
    <property type="entry name" value="RIBONUCLEASE P PROTEIN COMPONENT"/>
    <property type="match status" value="1"/>
</dbReference>
<dbReference type="AlphaFoldDB" id="A0A517XLA9"/>
<protein>
    <recommendedName>
        <fullName evidence="6 7">Ribonuclease P protein component</fullName>
        <shortName evidence="6">RNase P protein</shortName>
        <shortName evidence="6">RNaseP protein</shortName>
        <ecNumber evidence="6 7">3.1.26.5</ecNumber>
    </recommendedName>
    <alternativeName>
        <fullName evidence="6">Protein C5</fullName>
    </alternativeName>
</protein>
<dbReference type="GO" id="GO:0000049">
    <property type="term" value="F:tRNA binding"/>
    <property type="evidence" value="ECO:0007669"/>
    <property type="project" value="UniProtKB-UniRule"/>
</dbReference>
<organism evidence="8 9">
    <name type="scientific">Urbifossiella limnaea</name>
    <dbReference type="NCBI Taxonomy" id="2528023"/>
    <lineage>
        <taxon>Bacteria</taxon>
        <taxon>Pseudomonadati</taxon>
        <taxon>Planctomycetota</taxon>
        <taxon>Planctomycetia</taxon>
        <taxon>Gemmatales</taxon>
        <taxon>Gemmataceae</taxon>
        <taxon>Urbifossiella</taxon>
    </lineage>
</organism>
<reference evidence="8 9" key="1">
    <citation type="submission" date="2019-02" db="EMBL/GenBank/DDBJ databases">
        <title>Deep-cultivation of Planctomycetes and their phenomic and genomic characterization uncovers novel biology.</title>
        <authorList>
            <person name="Wiegand S."/>
            <person name="Jogler M."/>
            <person name="Boedeker C."/>
            <person name="Pinto D."/>
            <person name="Vollmers J."/>
            <person name="Rivas-Marin E."/>
            <person name="Kohn T."/>
            <person name="Peeters S.H."/>
            <person name="Heuer A."/>
            <person name="Rast P."/>
            <person name="Oberbeckmann S."/>
            <person name="Bunk B."/>
            <person name="Jeske O."/>
            <person name="Meyerdierks A."/>
            <person name="Storesund J.E."/>
            <person name="Kallscheuer N."/>
            <person name="Luecker S."/>
            <person name="Lage O.M."/>
            <person name="Pohl T."/>
            <person name="Merkel B.J."/>
            <person name="Hornburger P."/>
            <person name="Mueller R.-W."/>
            <person name="Bruemmer F."/>
            <person name="Labrenz M."/>
            <person name="Spormann A.M."/>
            <person name="Op den Camp H."/>
            <person name="Overmann J."/>
            <person name="Amann R."/>
            <person name="Jetten M.S.M."/>
            <person name="Mascher T."/>
            <person name="Medema M.H."/>
            <person name="Devos D.P."/>
            <person name="Kaster A.-K."/>
            <person name="Ovreas L."/>
            <person name="Rohde M."/>
            <person name="Galperin M.Y."/>
            <person name="Jogler C."/>
        </authorList>
    </citation>
    <scope>NUCLEOTIDE SEQUENCE [LARGE SCALE GENOMIC DNA]</scope>
    <source>
        <strain evidence="8 9">ETA_A1</strain>
    </source>
</reference>
<evidence type="ECO:0000256" key="1">
    <source>
        <dbReference type="ARBA" id="ARBA00022694"/>
    </source>
</evidence>
<dbReference type="RefSeq" id="WP_202920566.1">
    <property type="nucleotide sequence ID" value="NZ_CP036273.1"/>
</dbReference>
<evidence type="ECO:0000256" key="5">
    <source>
        <dbReference type="ARBA" id="ARBA00022884"/>
    </source>
</evidence>
<comment type="catalytic activity">
    <reaction evidence="6">
        <text>Endonucleolytic cleavage of RNA, removing 5'-extranucleotides from tRNA precursor.</text>
        <dbReference type="EC" id="3.1.26.5"/>
    </reaction>
</comment>
<dbReference type="GO" id="GO:0001682">
    <property type="term" value="P:tRNA 5'-leader removal"/>
    <property type="evidence" value="ECO:0007669"/>
    <property type="project" value="UniProtKB-UniRule"/>
</dbReference>
<dbReference type="Proteomes" id="UP000319576">
    <property type="component" value="Chromosome"/>
</dbReference>
<dbReference type="GO" id="GO:0030677">
    <property type="term" value="C:ribonuclease P complex"/>
    <property type="evidence" value="ECO:0007669"/>
    <property type="project" value="TreeGrafter"/>
</dbReference>
<dbReference type="SUPFAM" id="SSF54211">
    <property type="entry name" value="Ribosomal protein S5 domain 2-like"/>
    <property type="match status" value="1"/>
</dbReference>
<dbReference type="NCBIfam" id="TIGR00188">
    <property type="entry name" value="rnpA"/>
    <property type="match status" value="1"/>
</dbReference>
<comment type="subunit">
    <text evidence="6">Consists of a catalytic RNA component (M1 or rnpB) and a protein subunit.</text>
</comment>
<keyword evidence="2 6" id="KW-0540">Nuclease</keyword>
<evidence type="ECO:0000313" key="9">
    <source>
        <dbReference type="Proteomes" id="UP000319576"/>
    </source>
</evidence>
<dbReference type="EMBL" id="CP036273">
    <property type="protein sequence ID" value="QDU18293.1"/>
    <property type="molecule type" value="Genomic_DNA"/>
</dbReference>
<evidence type="ECO:0000256" key="2">
    <source>
        <dbReference type="ARBA" id="ARBA00022722"/>
    </source>
</evidence>
<proteinExistence type="inferred from homology"/>
<keyword evidence="1 6" id="KW-0819">tRNA processing</keyword>
<dbReference type="InterPro" id="IPR000100">
    <property type="entry name" value="RNase_P"/>
</dbReference>
<evidence type="ECO:0000256" key="3">
    <source>
        <dbReference type="ARBA" id="ARBA00022759"/>
    </source>
</evidence>
<keyword evidence="4 6" id="KW-0378">Hydrolase</keyword>
<gene>
    <name evidence="6 8" type="primary">rnpA</name>
    <name evidence="8" type="ORF">ETAA1_01780</name>
</gene>
<evidence type="ECO:0000313" key="8">
    <source>
        <dbReference type="EMBL" id="QDU18293.1"/>
    </source>
</evidence>
<dbReference type="GO" id="GO:0004526">
    <property type="term" value="F:ribonuclease P activity"/>
    <property type="evidence" value="ECO:0007669"/>
    <property type="project" value="UniProtKB-UniRule"/>
</dbReference>
<dbReference type="Pfam" id="PF00825">
    <property type="entry name" value="Ribonuclease_P"/>
    <property type="match status" value="1"/>
</dbReference>
<keyword evidence="5 6" id="KW-0694">RNA-binding</keyword>
<dbReference type="KEGG" id="uli:ETAA1_01780"/>
<dbReference type="HAMAP" id="MF_00227">
    <property type="entry name" value="RNase_P"/>
    <property type="match status" value="1"/>
</dbReference>
<dbReference type="InterPro" id="IPR020568">
    <property type="entry name" value="Ribosomal_Su5_D2-typ_SF"/>
</dbReference>
<dbReference type="EC" id="3.1.26.5" evidence="6 7"/>
<comment type="function">
    <text evidence="6">RNaseP catalyzes the removal of the 5'-leader sequence from pre-tRNA to produce the mature 5'-terminus. It can also cleave other RNA substrates such as 4.5S RNA. The protein component plays an auxiliary but essential role in vivo by binding to the 5'-leader sequence and broadening the substrate specificity of the ribozyme.</text>
</comment>
<name>A0A517XLA9_9BACT</name>
<sequence length="120" mass="12774">MPTFPQTHRMKAPAAFDRAYARRKSAADGVLVVYAVENGLPHPRLGCSVSRKAGGAVVRNRVKRLYREAFRLEQGQLPAGVDLVLIPRAGGPPTLAAVRASLVALARQAARKLGPPKGAV</sequence>
<dbReference type="GO" id="GO:0042781">
    <property type="term" value="F:3'-tRNA processing endoribonuclease activity"/>
    <property type="evidence" value="ECO:0007669"/>
    <property type="project" value="TreeGrafter"/>
</dbReference>
<dbReference type="PANTHER" id="PTHR33992">
    <property type="entry name" value="RIBONUCLEASE P PROTEIN COMPONENT"/>
    <property type="match status" value="1"/>
</dbReference>
<comment type="similarity">
    <text evidence="6">Belongs to the RnpA family.</text>
</comment>
<keyword evidence="9" id="KW-1185">Reference proteome</keyword>
<evidence type="ECO:0000256" key="4">
    <source>
        <dbReference type="ARBA" id="ARBA00022801"/>
    </source>
</evidence>
<keyword evidence="3 6" id="KW-0255">Endonuclease</keyword>
<evidence type="ECO:0000256" key="7">
    <source>
        <dbReference type="NCBIfam" id="TIGR00188"/>
    </source>
</evidence>
<accession>A0A517XLA9</accession>
<dbReference type="Gene3D" id="3.30.230.10">
    <property type="match status" value="1"/>
</dbReference>